<evidence type="ECO:0000313" key="2">
    <source>
        <dbReference type="Proteomes" id="UP001336020"/>
    </source>
</evidence>
<keyword evidence="2" id="KW-1185">Reference proteome</keyword>
<dbReference type="Proteomes" id="UP001336020">
    <property type="component" value="Unassembled WGS sequence"/>
</dbReference>
<dbReference type="EMBL" id="JAUTXY010000001">
    <property type="protein sequence ID" value="MEE2055932.1"/>
    <property type="molecule type" value="Genomic_DNA"/>
</dbReference>
<dbReference type="RefSeq" id="WP_330131256.1">
    <property type="nucleotide sequence ID" value="NZ_JAUTXY010000001.1"/>
</dbReference>
<gene>
    <name evidence="1" type="ORF">Q7514_00105</name>
</gene>
<name>A0ABU7L4U6_9NOCA</name>
<proteinExistence type="predicted"/>
<evidence type="ECO:0000313" key="1">
    <source>
        <dbReference type="EMBL" id="MEE2055932.1"/>
    </source>
</evidence>
<protein>
    <submittedName>
        <fullName evidence="1">Uncharacterized protein</fullName>
    </submittedName>
</protein>
<accession>A0ABU7L4U6</accession>
<reference evidence="1 2" key="1">
    <citation type="submission" date="2023-07" db="EMBL/GenBank/DDBJ databases">
        <authorList>
            <person name="Girao M."/>
            <person name="Carvalho M.F."/>
        </authorList>
    </citation>
    <scope>NUCLEOTIDE SEQUENCE [LARGE SCALE GENOMIC DNA]</scope>
    <source>
        <strain evidence="1 2">YIM65754</strain>
    </source>
</reference>
<comment type="caution">
    <text evidence="1">The sequence shown here is derived from an EMBL/GenBank/DDBJ whole genome shotgun (WGS) entry which is preliminary data.</text>
</comment>
<sequence>MPLLLAGQGPLSLTERAFRTPQKLLRRNNLAVLHDRKRCQTQVDSDLGVDFGQRLLVDLNDRVAAAHGRDDIDVGFEAQQFRECLPQDSNILGE</sequence>
<organism evidence="1 2">
    <name type="scientific">Rhodococcus artemisiae</name>
    <dbReference type="NCBI Taxonomy" id="714159"/>
    <lineage>
        <taxon>Bacteria</taxon>
        <taxon>Bacillati</taxon>
        <taxon>Actinomycetota</taxon>
        <taxon>Actinomycetes</taxon>
        <taxon>Mycobacteriales</taxon>
        <taxon>Nocardiaceae</taxon>
        <taxon>Rhodococcus</taxon>
    </lineage>
</organism>